<accession>A0A811V6W5</accession>
<dbReference type="OrthoDB" id="7727171at2759"/>
<dbReference type="AlphaFoldDB" id="A0A811V6W5"/>
<dbReference type="SMART" id="SM00697">
    <property type="entry name" value="DM8"/>
    <property type="match status" value="1"/>
</dbReference>
<dbReference type="PANTHER" id="PTHR20898">
    <property type="entry name" value="DAEDALUS ON 3-RELATED-RELATED"/>
    <property type="match status" value="1"/>
</dbReference>
<evidence type="ECO:0000313" key="2">
    <source>
        <dbReference type="Proteomes" id="UP000606786"/>
    </source>
</evidence>
<dbReference type="Pfam" id="PF06477">
    <property type="entry name" value="DUF1091"/>
    <property type="match status" value="1"/>
</dbReference>
<organism evidence="1 2">
    <name type="scientific">Ceratitis capitata</name>
    <name type="common">Mediterranean fruit fly</name>
    <name type="synonym">Tephritis capitata</name>
    <dbReference type="NCBI Taxonomy" id="7213"/>
    <lineage>
        <taxon>Eukaryota</taxon>
        <taxon>Metazoa</taxon>
        <taxon>Ecdysozoa</taxon>
        <taxon>Arthropoda</taxon>
        <taxon>Hexapoda</taxon>
        <taxon>Insecta</taxon>
        <taxon>Pterygota</taxon>
        <taxon>Neoptera</taxon>
        <taxon>Endopterygota</taxon>
        <taxon>Diptera</taxon>
        <taxon>Brachycera</taxon>
        <taxon>Muscomorpha</taxon>
        <taxon>Tephritoidea</taxon>
        <taxon>Tephritidae</taxon>
        <taxon>Ceratitis</taxon>
        <taxon>Ceratitis</taxon>
    </lineage>
</organism>
<dbReference type="PANTHER" id="PTHR20898:SF0">
    <property type="entry name" value="DAEDALUS ON 3-RELATED"/>
    <property type="match status" value="1"/>
</dbReference>
<evidence type="ECO:0000313" key="1">
    <source>
        <dbReference type="EMBL" id="CAD7006278.1"/>
    </source>
</evidence>
<name>A0A811V6W5_CERCA</name>
<dbReference type="Proteomes" id="UP000606786">
    <property type="component" value="Unassembled WGS sequence"/>
</dbReference>
<comment type="caution">
    <text evidence="1">The sequence shown here is derived from an EMBL/GenBank/DDBJ whole genome shotgun (WGS) entry which is preliminary data.</text>
</comment>
<protein>
    <submittedName>
        <fullName evidence="1">(Mediterranean fruit fly) hypothetical protein</fullName>
    </submittedName>
</protein>
<proteinExistence type="predicted"/>
<dbReference type="InterPro" id="IPR010512">
    <property type="entry name" value="DUF1091"/>
</dbReference>
<dbReference type="EMBL" id="CAJHJT010000034">
    <property type="protein sequence ID" value="CAD7006278.1"/>
    <property type="molecule type" value="Genomic_DNA"/>
</dbReference>
<sequence length="182" mass="20986">MFSLKCFAIIIALYILTQLTPPLVAYVYVKFTNIKCVSYDKAFADFRYCKLKALSPNKVALFLHVQLFQLPVNNVSINLDVYRKANGYRPFLFNKTSDFCQFLRNPKRIPLGKILMDIIAMYSNINHTCPYNHDIIVKDFILTTQHVQLLPVPTGDYLLRISVGAYNEFKATVSAYVQRVED</sequence>
<keyword evidence="2" id="KW-1185">Reference proteome</keyword>
<gene>
    <name evidence="1" type="ORF">CCAP1982_LOCUS14601</name>
</gene>
<reference evidence="1" key="1">
    <citation type="submission" date="2020-11" db="EMBL/GenBank/DDBJ databases">
        <authorList>
            <person name="Whitehead M."/>
        </authorList>
    </citation>
    <scope>NUCLEOTIDE SEQUENCE</scope>
    <source>
        <strain evidence="1">EGII</strain>
    </source>
</reference>